<dbReference type="Proteomes" id="UP000580891">
    <property type="component" value="Unassembled WGS sequence"/>
</dbReference>
<evidence type="ECO:0000313" key="2">
    <source>
        <dbReference type="Proteomes" id="UP000580891"/>
    </source>
</evidence>
<reference evidence="1 2" key="1">
    <citation type="submission" date="2020-07" db="EMBL/GenBank/DDBJ databases">
        <title>Genomic Encyclopedia of Type Strains, Phase IV (KMG-IV): sequencing the most valuable type-strain genomes for metagenomic binning, comparative biology and taxonomic classification.</title>
        <authorList>
            <person name="Goeker M."/>
        </authorList>
    </citation>
    <scope>NUCLEOTIDE SEQUENCE [LARGE SCALE GENOMIC DNA]</scope>
    <source>
        <strain evidence="1 2">DSM 25220</strain>
    </source>
</reference>
<name>A0A7W0BYA4_9BACL</name>
<gene>
    <name evidence="1" type="ORF">HNQ85_003565</name>
</gene>
<protein>
    <submittedName>
        <fullName evidence="1">Uncharacterized protein</fullName>
    </submittedName>
</protein>
<evidence type="ECO:0000313" key="1">
    <source>
        <dbReference type="EMBL" id="MBA2873221.1"/>
    </source>
</evidence>
<proteinExistence type="predicted"/>
<comment type="caution">
    <text evidence="1">The sequence shown here is derived from an EMBL/GenBank/DDBJ whole genome shotgun (WGS) entry which is preliminary data.</text>
</comment>
<dbReference type="EMBL" id="JACDUU010000017">
    <property type="protein sequence ID" value="MBA2873221.1"/>
    <property type="molecule type" value="Genomic_DNA"/>
</dbReference>
<dbReference type="AlphaFoldDB" id="A0A7W0BYA4"/>
<accession>A0A7W0BYA4</accession>
<sequence length="71" mass="8404">MRIVDLYTGIIVGWYIDTQMMKKLVIKAKRKQEGESFIIQTSMSLMTISNCYRGAFSTEYVEMWEVLRQRS</sequence>
<keyword evidence="2" id="KW-1185">Reference proteome</keyword>
<organism evidence="1 2">
    <name type="scientific">[Anoxybacillus] calidus</name>
    <dbReference type="NCBI Taxonomy" id="575178"/>
    <lineage>
        <taxon>Bacteria</taxon>
        <taxon>Bacillati</taxon>
        <taxon>Bacillota</taxon>
        <taxon>Bacilli</taxon>
        <taxon>Bacillales</taxon>
        <taxon>Anoxybacillaceae</taxon>
        <taxon>Paranoxybacillus</taxon>
    </lineage>
</organism>